<dbReference type="GeneID" id="68109020"/>
<dbReference type="PANTHER" id="PTHR13715:SF99">
    <property type="entry name" value="INOSITOL 1,4,5-TRISPHOSPHATE RECEPTOR-LIKE PROTEIN A"/>
    <property type="match status" value="1"/>
</dbReference>
<feature type="compositionally biased region" description="Low complexity" evidence="10">
    <location>
        <begin position="1623"/>
        <end position="1632"/>
    </location>
</feature>
<keyword evidence="4" id="KW-0677">Repeat</keyword>
<organism evidence="13 14">
    <name type="scientific">Naegleria fowleri</name>
    <name type="common">Brain eating amoeba</name>
    <dbReference type="NCBI Taxonomy" id="5763"/>
    <lineage>
        <taxon>Eukaryota</taxon>
        <taxon>Discoba</taxon>
        <taxon>Heterolobosea</taxon>
        <taxon>Tetramitia</taxon>
        <taxon>Eutetramitia</taxon>
        <taxon>Vahlkampfiidae</taxon>
        <taxon>Naegleria</taxon>
    </lineage>
</organism>
<keyword evidence="9" id="KW-0407">Ion channel</keyword>
<dbReference type="Pfam" id="PF02815">
    <property type="entry name" value="MIR"/>
    <property type="match status" value="1"/>
</dbReference>
<dbReference type="OMA" id="ADMRDTC"/>
<feature type="transmembrane region" description="Helical" evidence="11">
    <location>
        <begin position="2650"/>
        <end position="2669"/>
    </location>
</feature>
<dbReference type="Gene3D" id="1.25.10.30">
    <property type="entry name" value="IP3 receptor type 1 binding core, RIH domain"/>
    <property type="match status" value="1"/>
</dbReference>
<evidence type="ECO:0000313" key="13">
    <source>
        <dbReference type="EMBL" id="KAF0979459.1"/>
    </source>
</evidence>
<dbReference type="SMART" id="SM00472">
    <property type="entry name" value="MIR"/>
    <property type="match status" value="3"/>
</dbReference>
<evidence type="ECO:0000256" key="2">
    <source>
        <dbReference type="ARBA" id="ARBA00022448"/>
    </source>
</evidence>
<dbReference type="VEuPathDB" id="AmoebaDB:NF0103380"/>
<evidence type="ECO:0000256" key="11">
    <source>
        <dbReference type="SAM" id="Phobius"/>
    </source>
</evidence>
<feature type="region of interest" description="Disordered" evidence="10">
    <location>
        <begin position="1615"/>
        <end position="1635"/>
    </location>
</feature>
<dbReference type="VEuPathDB" id="AmoebaDB:FDP41_001802"/>
<name>A0A6A5C2J4_NAEFO</name>
<evidence type="ECO:0000256" key="1">
    <source>
        <dbReference type="ARBA" id="ARBA00004127"/>
    </source>
</evidence>
<dbReference type="RefSeq" id="XP_044564172.1">
    <property type="nucleotide sequence ID" value="XM_044704927.1"/>
</dbReference>
<feature type="region of interest" description="Disordered" evidence="10">
    <location>
        <begin position="213"/>
        <end position="232"/>
    </location>
</feature>
<dbReference type="GO" id="GO:0016020">
    <property type="term" value="C:membrane"/>
    <property type="evidence" value="ECO:0007669"/>
    <property type="project" value="InterPro"/>
</dbReference>
<feature type="region of interest" description="Disordered" evidence="10">
    <location>
        <begin position="148"/>
        <end position="168"/>
    </location>
</feature>
<dbReference type="InterPro" id="IPR036300">
    <property type="entry name" value="MIR_dom_sf"/>
</dbReference>
<evidence type="ECO:0000256" key="10">
    <source>
        <dbReference type="SAM" id="MobiDB-lite"/>
    </source>
</evidence>
<feature type="region of interest" description="Disordered" evidence="10">
    <location>
        <begin position="1958"/>
        <end position="1977"/>
    </location>
</feature>
<evidence type="ECO:0000256" key="8">
    <source>
        <dbReference type="ARBA" id="ARBA00023286"/>
    </source>
</evidence>
<dbReference type="SUPFAM" id="SSF82109">
    <property type="entry name" value="MIR domain"/>
    <property type="match status" value="2"/>
</dbReference>
<keyword evidence="8" id="KW-1071">Ligand-gated ion channel</keyword>
<dbReference type="EMBL" id="VFQX01000027">
    <property type="protein sequence ID" value="KAF0979459.1"/>
    <property type="molecule type" value="Genomic_DNA"/>
</dbReference>
<feature type="compositionally biased region" description="Low complexity" evidence="10">
    <location>
        <begin position="471"/>
        <end position="491"/>
    </location>
</feature>
<gene>
    <name evidence="13" type="ORF">FDP41_001802</name>
</gene>
<proteinExistence type="predicted"/>
<evidence type="ECO:0000256" key="4">
    <source>
        <dbReference type="ARBA" id="ARBA00022737"/>
    </source>
</evidence>
<keyword evidence="5 11" id="KW-1133">Transmembrane helix</keyword>
<evidence type="ECO:0000313" key="14">
    <source>
        <dbReference type="Proteomes" id="UP000444721"/>
    </source>
</evidence>
<reference evidence="13 14" key="1">
    <citation type="journal article" date="2019" name="Sci. Rep.">
        <title>Nanopore sequencing improves the draft genome of the human pathogenic amoeba Naegleria fowleri.</title>
        <authorList>
            <person name="Liechti N."/>
            <person name="Schurch N."/>
            <person name="Bruggmann R."/>
            <person name="Wittwer M."/>
        </authorList>
    </citation>
    <scope>NUCLEOTIDE SEQUENCE [LARGE SCALE GENOMIC DNA]</scope>
    <source>
        <strain evidence="13 14">ATCC 30894</strain>
    </source>
</reference>
<feature type="transmembrane region" description="Helical" evidence="11">
    <location>
        <begin position="2576"/>
        <end position="2597"/>
    </location>
</feature>
<dbReference type="SUPFAM" id="SSF100909">
    <property type="entry name" value="IP3 receptor type 1 binding core, domain 2"/>
    <property type="match status" value="2"/>
</dbReference>
<evidence type="ECO:0000256" key="5">
    <source>
        <dbReference type="ARBA" id="ARBA00022989"/>
    </source>
</evidence>
<feature type="domain" description="MIR" evidence="12">
    <location>
        <begin position="253"/>
        <end position="306"/>
    </location>
</feature>
<comment type="subcellular location">
    <subcellularLocation>
        <location evidence="1">Endomembrane system</location>
        <topology evidence="1">Multi-pass membrane protein</topology>
    </subcellularLocation>
</comment>
<keyword evidence="6" id="KW-0406">Ion transport</keyword>
<accession>A0A6A5C2J4</accession>
<comment type="caution">
    <text evidence="13">The sequence shown here is derived from an EMBL/GenBank/DDBJ whole genome shotgun (WGS) entry which is preliminary data.</text>
</comment>
<dbReference type="Gene3D" id="2.80.10.50">
    <property type="match status" value="2"/>
</dbReference>
<dbReference type="InterPro" id="IPR035910">
    <property type="entry name" value="RyR/IP3R_RIH_dom_sf"/>
</dbReference>
<dbReference type="InterPro" id="IPR016093">
    <property type="entry name" value="MIR_motif"/>
</dbReference>
<sequence length="2801" mass="322992">MSSSMTSGNSSDSSSFIDYASLFHHQCMLAQEIPPLQQQPQNFSSDSNFQPQYFTPPTSDPTTTTTTTTSFLLDDPLSQNFSISSHHPHEFLRIGDCISLCTDLSSGGTSAAGFLSVDGINLTCSESIKGNKQYVRCGLIEATPYGSSRNNITSSNTSNSSSSSFQQQNGNSQFFVPNFEQCVFQICHPKSYSARKGFYQFKENLEIKLALGKKKPHNDASNSSEISSQLHQLEQRMEREVQQNKLEAERNLGRPVLYGQAVQLFHMQTQSYLTVARESAEMQKDCMRLGLDKEGSPYSYFEILPYSSFQKDGENVKLSDQIRLFNRKSNQFIHLSYYRFNMSDEESGVIHHHHQNETVSYSEIALAAVKSSKNKNKYSYDTRREVNVSNSTAFTRWRLRLFSSYAHSSSTNVMNERYLKVGDVIRIFHKELDGYLTVNDQTGRVKLLKKPVNMLESGFNKDDLDMTSRQNSSNVSGSGSNGSDHASSSSGNNYLTVQTLWRIEYLDPTCSSIVKWSSLFRLRHIASGKYMIIRPIRGITLETDDTIEERFEKDLTLSNDTSVTVQATPRRGSTLHSMATPRTSRAGGLASMVQDNLWTVHVESYDHVLSQEFLCSIFQFTDSTGGKKRPSSHSTYQRVTCTTKMFEQDVFHFSKVSQSELDDVLTVSSYIPIMTYFKSKLHDDLIEKSDIKLYINVLSSAIRFCTISEETDPLVRSGIPVRNRQNIIKDMGIISIVMDVITVLLKKHITIEDLVMINEKPEKLIYFDIIQYSFRLVRQAVIGNESNGLYMAQYINFIQTLIEHSISASEALLEILSNNYALLNMITNDQIDFFVKLLYDIPTSGTLSKISALKVSKGLKKAVYLSFLTSLIICEGKTVFKNQRYISDLLFVTYKDHMRKVFIIPKIGYNGKVVIEVNHDEMDLISFTKSATDTNYPGYSRPNYEQLIFFQEEIKLFAALCTGRNEDIESTRKSVVSLFSYEVVCKCISEEKLTPAIRTSFVKLLLQCFVDTEKRETRPLVEYTRKISALHQKSRDDVPSSELKEVKEFLQTFLSDKENYELDVAFDKKDHNIFVLSLMTLCKRMVEVGVLTIADFEEGSLAKALYDTLRGDNDKKNGVPLTEEEQILQSEENITVMKIKVEIASIFHMLFDILLDKRITSFLQFFWKKYREEEIETVLKDYDFYLVDTKEAQQKRKEFKTVVQDIDSKEHLMLQEVLKPDLIFTRMDKFDIQLLALTRYHNQELATICLSLLIRKYRAAQELSEALPKIELIVSRDMAKSYDQMSQRIADLRSVFGYGQGNYIGVRRITEQEEKKVLKSLDEMTSDLVKNGHRSQRIIRNLSVQDIIFSFLKKDWIVSSEIQEKGIELLTSFVSNNSDNQKILFPHMQFFMELLGENRVLDGKIVRLLCEMVKNNRALCSTIEEKHIESYIDEIAQQRCAFMLTFLHVLLGTTGGNPIKRNQTLITKYLLERKKDVMVLFKDEEGLRERNNRIMKGEHYTEPDGILNYHIALLYLLAALADGKNRESEQKLQTLFSYEELLEQACSPYTLPVLRNPLMKVIDEIYLNVEKLSDDESGTKSKINVNHPLLFKLFSKMIRELEVLEITNTFGVDTPPSTSAMSPTHTRTPTTPSKFISNPAALLTPSKTKLTTTSAKRSSKTYSTAVTKITPMEEDQELYRVDNYYLFEVMIPFIRDYFHLHFPPPNVSKEQLDIAEDLLLKIIDLHKHTINPEHRERVHKCITAMLKKSMTSTSQRAISHFLSSKASKAKIQRSRIQTTASTEKDERIHETYKKYLNTRIISKILKRSNFTDLGLLFSKYDGFIKVLVNVLLELNTLGFNNTNLQVGLFGMEILKNIVAQQHTGSISKLDLVEKNVPEVVIELIKSPHHRIVKSTIELAILILSEGDIQVQHRMNKLLTESDSSDFFTSVRDRIRLSKLEIKERKNYLKKKREKEFALSNQRQAKKEDTTQEMDGSSNANEDFVEKGFIFNMMEFLRLLCEGHNTQNQLLLQHQPRNRTSIDLISEIVDYLVALEKKLDSDNVDIAVQGFKTLIEFVQGPAVFNQDLVGTSRKIYPRLINEIMSKSYDDSKLTKQQELELKKQITLLLISLLEGRNKITLEFMKASIHLDDFENLLLYISRLFQSLSGTNNDHDDCEELIELQKRMRRDFGTHYLYNFDRSSKNPILVDDYMESNMEILRVQFEDLGMHIFFLLSMLKDSENELLGKANTSFSTMVPTMDEEYRKRRVSNFFQNYSKEVFFFQQRSGSIEVLRGNSIEKVYFPKPSICNNIIDKARSNYVQSLHVMTPQEKVRKLYNDTFSRFYVEMCHYENMKNQQVIPRAHSDANASDEEDESDSIEENFNETGVLIPSMSHVTAKVLQKKRKKKKTNETKTATWEYIANYWDYFRFALFFLSVAINIILLASYKRIYATDTVSGIPVPGDTFDIFSRPKTTAPRSLASDTVLVIFGVIQLIYLVCLFIIYAKLFLTLEVKKRFKLKRNETWDSIPVNRDFIVKCFIYTLKDSQIWFFTTYIIVSVLGLLIHPICYSIQLFECVFLFKSLTDVLKSVTTNWKRLFFTGMLLSIALFFFGTLYFTFFSNDFVTSKTSAKTCEDMLSCYVTMLDYGFRGESFWEDIYPVNNSVQRAILDLAFLLLVVVLLTNVVFGVILDSFEVLRNEREDRKKDIKDRCFICGLERTKFDTKANEGITFEKHVKEEHYLWNYVYFLIYLYQKPITEYTGTEQYIYERCEDNDDINSFFPIFRSLSLEQSEHLQQTLKSAAVTATKVDLSTMDASKKVGTR</sequence>
<dbReference type="InterPro" id="IPR005821">
    <property type="entry name" value="Ion_trans_dom"/>
</dbReference>
<feature type="transmembrane region" description="Helical" evidence="11">
    <location>
        <begin position="2406"/>
        <end position="2426"/>
    </location>
</feature>
<dbReference type="OrthoDB" id="76898at2759"/>
<evidence type="ECO:0000256" key="7">
    <source>
        <dbReference type="ARBA" id="ARBA00023136"/>
    </source>
</evidence>
<dbReference type="GO" id="GO:0005262">
    <property type="term" value="F:calcium channel activity"/>
    <property type="evidence" value="ECO:0007669"/>
    <property type="project" value="InterPro"/>
</dbReference>
<dbReference type="InterPro" id="IPR015925">
    <property type="entry name" value="Ryanodine_IP3_receptor"/>
</dbReference>
<dbReference type="InterPro" id="IPR014821">
    <property type="entry name" value="Ins145_P3_rcpt"/>
</dbReference>
<dbReference type="GO" id="GO:0012505">
    <property type="term" value="C:endomembrane system"/>
    <property type="evidence" value="ECO:0007669"/>
    <property type="project" value="UniProtKB-SubCell"/>
</dbReference>
<dbReference type="Pfam" id="PF08709">
    <property type="entry name" value="Ins145_P3_rec"/>
    <property type="match status" value="1"/>
</dbReference>
<keyword evidence="3 11" id="KW-0812">Transmembrane</keyword>
<evidence type="ECO:0000256" key="9">
    <source>
        <dbReference type="ARBA" id="ARBA00023303"/>
    </source>
</evidence>
<dbReference type="PANTHER" id="PTHR13715">
    <property type="entry name" value="RYANODINE RECEPTOR AND IP3 RECEPTOR"/>
    <property type="match status" value="1"/>
</dbReference>
<feature type="compositionally biased region" description="Polar residues" evidence="10">
    <location>
        <begin position="219"/>
        <end position="232"/>
    </location>
</feature>
<keyword evidence="7 11" id="KW-0472">Membrane</keyword>
<feature type="domain" description="MIR" evidence="12">
    <location>
        <begin position="511"/>
        <end position="656"/>
    </location>
</feature>
<dbReference type="InterPro" id="IPR013662">
    <property type="entry name" value="RIH_assoc-dom"/>
</dbReference>
<dbReference type="Pfam" id="PF01365">
    <property type="entry name" value="RYDR_ITPR"/>
    <property type="match status" value="2"/>
</dbReference>
<dbReference type="Proteomes" id="UP000444721">
    <property type="component" value="Unassembled WGS sequence"/>
</dbReference>
<evidence type="ECO:0000256" key="6">
    <source>
        <dbReference type="ARBA" id="ARBA00023065"/>
    </source>
</evidence>
<feature type="transmembrane region" description="Helical" evidence="11">
    <location>
        <begin position="2459"/>
        <end position="2484"/>
    </location>
</feature>
<dbReference type="Pfam" id="PF08454">
    <property type="entry name" value="RIH_assoc"/>
    <property type="match status" value="1"/>
</dbReference>
<dbReference type="Pfam" id="PF00520">
    <property type="entry name" value="Ion_trans"/>
    <property type="match status" value="1"/>
</dbReference>
<dbReference type="VEuPathDB" id="AmoebaDB:NfTy_055490"/>
<feature type="transmembrane region" description="Helical" evidence="11">
    <location>
        <begin position="2527"/>
        <end position="2550"/>
    </location>
</feature>
<evidence type="ECO:0000259" key="12">
    <source>
        <dbReference type="SMART" id="SM00472"/>
    </source>
</evidence>
<feature type="domain" description="MIR" evidence="12">
    <location>
        <begin position="416"/>
        <end position="506"/>
    </location>
</feature>
<evidence type="ECO:0000256" key="3">
    <source>
        <dbReference type="ARBA" id="ARBA00022692"/>
    </source>
</evidence>
<keyword evidence="2" id="KW-0813">Transport</keyword>
<feature type="region of interest" description="Disordered" evidence="10">
    <location>
        <begin position="459"/>
        <end position="491"/>
    </location>
</feature>
<protein>
    <recommendedName>
        <fullName evidence="12">MIR domain-containing protein</fullName>
    </recommendedName>
</protein>
<dbReference type="InterPro" id="IPR000699">
    <property type="entry name" value="RIH_dom"/>
</dbReference>
<keyword evidence="14" id="KW-1185">Reference proteome</keyword>